<evidence type="ECO:0000313" key="13">
    <source>
        <dbReference type="EMBL" id="MPC78952.1"/>
    </source>
</evidence>
<dbReference type="AlphaFoldDB" id="A0A5B7I5F0"/>
<dbReference type="GO" id="GO:0005687">
    <property type="term" value="C:U4 snRNP"/>
    <property type="evidence" value="ECO:0007669"/>
    <property type="project" value="TreeGrafter"/>
</dbReference>
<evidence type="ECO:0000256" key="7">
    <source>
        <dbReference type="ARBA" id="ARBA00023187"/>
    </source>
</evidence>
<keyword evidence="11" id="KW-1133">Transmembrane helix</keyword>
<evidence type="ECO:0000256" key="8">
    <source>
        <dbReference type="ARBA" id="ARBA00023242"/>
    </source>
</evidence>
<dbReference type="EMBL" id="VSRR010049798">
    <property type="protein sequence ID" value="MPC78952.1"/>
    <property type="molecule type" value="Genomic_DNA"/>
</dbReference>
<keyword evidence="7" id="KW-0508">mRNA splicing</keyword>
<dbReference type="Gene3D" id="2.30.30.100">
    <property type="match status" value="1"/>
</dbReference>
<keyword evidence="8" id="KW-0539">Nucleus</keyword>
<reference evidence="13 14" key="1">
    <citation type="submission" date="2019-05" db="EMBL/GenBank/DDBJ databases">
        <title>Another draft genome of Portunus trituberculatus and its Hox gene families provides insights of decapod evolution.</title>
        <authorList>
            <person name="Jeong J.-H."/>
            <person name="Song I."/>
            <person name="Kim S."/>
            <person name="Choi T."/>
            <person name="Kim D."/>
            <person name="Ryu S."/>
            <person name="Kim W."/>
        </authorList>
    </citation>
    <scope>NUCLEOTIDE SEQUENCE [LARGE SCALE GENOMIC DNA]</scope>
    <source>
        <tissue evidence="13">Muscle</tissue>
    </source>
</reference>
<evidence type="ECO:0000256" key="10">
    <source>
        <dbReference type="ARBA" id="ARBA00041355"/>
    </source>
</evidence>
<protein>
    <recommendedName>
        <fullName evidence="10">Sm protein B</fullName>
    </recommendedName>
</protein>
<keyword evidence="5" id="KW-0507">mRNA processing</keyword>
<dbReference type="GO" id="GO:0005737">
    <property type="term" value="C:cytoplasm"/>
    <property type="evidence" value="ECO:0007669"/>
    <property type="project" value="UniProtKB-SubCell"/>
</dbReference>
<dbReference type="PANTHER" id="PTHR10701:SF0">
    <property type="entry name" value="SMALL NUCLEAR RIBONUCLEOPROTEIN-ASSOCIATED PROTEIN B"/>
    <property type="match status" value="1"/>
</dbReference>
<feature type="transmembrane region" description="Helical" evidence="11">
    <location>
        <begin position="57"/>
        <end position="83"/>
    </location>
</feature>
<dbReference type="InterPro" id="IPR001163">
    <property type="entry name" value="Sm_dom_euk/arc"/>
</dbReference>
<keyword evidence="4" id="KW-0963">Cytoplasm</keyword>
<dbReference type="GO" id="GO:0046540">
    <property type="term" value="C:U4/U6 x U5 tri-snRNP complex"/>
    <property type="evidence" value="ECO:0007669"/>
    <property type="project" value="TreeGrafter"/>
</dbReference>
<dbReference type="Pfam" id="PF01423">
    <property type="entry name" value="LSM"/>
    <property type="match status" value="1"/>
</dbReference>
<dbReference type="GO" id="GO:0003723">
    <property type="term" value="F:RNA binding"/>
    <property type="evidence" value="ECO:0007669"/>
    <property type="project" value="UniProtKB-KW"/>
</dbReference>
<dbReference type="GO" id="GO:0000398">
    <property type="term" value="P:mRNA splicing, via spliceosome"/>
    <property type="evidence" value="ECO:0007669"/>
    <property type="project" value="TreeGrafter"/>
</dbReference>
<evidence type="ECO:0000259" key="12">
    <source>
        <dbReference type="Pfam" id="PF01423"/>
    </source>
</evidence>
<keyword evidence="9 13" id="KW-0687">Ribonucleoprotein</keyword>
<dbReference type="GO" id="GO:0071013">
    <property type="term" value="C:catalytic step 2 spliceosome"/>
    <property type="evidence" value="ECO:0007669"/>
    <property type="project" value="TreeGrafter"/>
</dbReference>
<evidence type="ECO:0000256" key="1">
    <source>
        <dbReference type="ARBA" id="ARBA00004123"/>
    </source>
</evidence>
<comment type="subcellular location">
    <subcellularLocation>
        <location evidence="2">Cytoplasm</location>
    </subcellularLocation>
    <subcellularLocation>
        <location evidence="1">Nucleus</location>
    </subcellularLocation>
</comment>
<evidence type="ECO:0000256" key="4">
    <source>
        <dbReference type="ARBA" id="ARBA00022490"/>
    </source>
</evidence>
<evidence type="ECO:0000256" key="5">
    <source>
        <dbReference type="ARBA" id="ARBA00022664"/>
    </source>
</evidence>
<dbReference type="InterPro" id="IPR010920">
    <property type="entry name" value="LSM_dom_sf"/>
</dbReference>
<keyword evidence="11" id="KW-0472">Membrane</keyword>
<comment type="similarity">
    <text evidence="3">Belongs to the snRNP SmB/SmN family.</text>
</comment>
<feature type="domain" description="Sm" evidence="12">
    <location>
        <begin position="1"/>
        <end position="43"/>
    </location>
</feature>
<evidence type="ECO:0000313" key="14">
    <source>
        <dbReference type="Proteomes" id="UP000324222"/>
    </source>
</evidence>
<comment type="caution">
    <text evidence="13">The sequence shown here is derived from an EMBL/GenBank/DDBJ whole genome shotgun (WGS) entry which is preliminary data.</text>
</comment>
<proteinExistence type="inferred from homology"/>
<name>A0A5B7I5F0_PORTR</name>
<dbReference type="GO" id="GO:0071004">
    <property type="term" value="C:U2-type prespliceosome"/>
    <property type="evidence" value="ECO:0007669"/>
    <property type="project" value="TreeGrafter"/>
</dbReference>
<dbReference type="PANTHER" id="PTHR10701">
    <property type="entry name" value="SMALL NUCLEAR RIBONUCLEOPROTEIN-ASSOCIATED PROTEIN B AND N"/>
    <property type="match status" value="1"/>
</dbReference>
<evidence type="ECO:0000256" key="11">
    <source>
        <dbReference type="SAM" id="Phobius"/>
    </source>
</evidence>
<dbReference type="GO" id="GO:0070990">
    <property type="term" value="F:snRNP binding"/>
    <property type="evidence" value="ECO:0007669"/>
    <property type="project" value="TreeGrafter"/>
</dbReference>
<keyword evidence="11" id="KW-0812">Transmembrane</keyword>
<evidence type="ECO:0000256" key="9">
    <source>
        <dbReference type="ARBA" id="ARBA00023274"/>
    </source>
</evidence>
<dbReference type="SUPFAM" id="SSF50182">
    <property type="entry name" value="Sm-like ribonucleoproteins"/>
    <property type="match status" value="1"/>
</dbReference>
<evidence type="ECO:0000256" key="3">
    <source>
        <dbReference type="ARBA" id="ARBA00009123"/>
    </source>
</evidence>
<gene>
    <name evidence="13" type="primary">snrpb</name>
    <name evidence="13" type="ORF">E2C01_073461</name>
</gene>
<evidence type="ECO:0000256" key="6">
    <source>
        <dbReference type="ARBA" id="ARBA00022884"/>
    </source>
</evidence>
<organism evidence="13 14">
    <name type="scientific">Portunus trituberculatus</name>
    <name type="common">Swimming crab</name>
    <name type="synonym">Neptunus trituberculatus</name>
    <dbReference type="NCBI Taxonomy" id="210409"/>
    <lineage>
        <taxon>Eukaryota</taxon>
        <taxon>Metazoa</taxon>
        <taxon>Ecdysozoa</taxon>
        <taxon>Arthropoda</taxon>
        <taxon>Crustacea</taxon>
        <taxon>Multicrustacea</taxon>
        <taxon>Malacostraca</taxon>
        <taxon>Eumalacostraca</taxon>
        <taxon>Eucarida</taxon>
        <taxon>Decapoda</taxon>
        <taxon>Pleocyemata</taxon>
        <taxon>Brachyura</taxon>
        <taxon>Eubrachyura</taxon>
        <taxon>Portunoidea</taxon>
        <taxon>Portunidae</taxon>
        <taxon>Portuninae</taxon>
        <taxon>Portunus</taxon>
    </lineage>
</organism>
<dbReference type="InterPro" id="IPR050914">
    <property type="entry name" value="snRNP_SmB/NAA38-like"/>
</dbReference>
<dbReference type="GO" id="GO:0005685">
    <property type="term" value="C:U1 snRNP"/>
    <property type="evidence" value="ECO:0007669"/>
    <property type="project" value="TreeGrafter"/>
</dbReference>
<sequence>MNVILADCEEFRCIRGKKNKEEKQEKRTMGLLLLRGETIVTMTLEGPPPAEVCGPAALMSCAVNVCVSCLDLIVFFILLFFFLNGSGTFQDIYPISLANSIYQLDTTF</sequence>
<evidence type="ECO:0000256" key="2">
    <source>
        <dbReference type="ARBA" id="ARBA00004496"/>
    </source>
</evidence>
<dbReference type="Proteomes" id="UP000324222">
    <property type="component" value="Unassembled WGS sequence"/>
</dbReference>
<dbReference type="GO" id="GO:0005682">
    <property type="term" value="C:U5 snRNP"/>
    <property type="evidence" value="ECO:0007669"/>
    <property type="project" value="TreeGrafter"/>
</dbReference>
<dbReference type="GO" id="GO:0005686">
    <property type="term" value="C:U2 snRNP"/>
    <property type="evidence" value="ECO:0007669"/>
    <property type="project" value="TreeGrafter"/>
</dbReference>
<accession>A0A5B7I5F0</accession>
<keyword evidence="6" id="KW-0694">RNA-binding</keyword>
<keyword evidence="14" id="KW-1185">Reference proteome</keyword>